<feature type="compositionally biased region" description="Basic residues" evidence="1">
    <location>
        <begin position="185"/>
        <end position="197"/>
    </location>
</feature>
<evidence type="ECO:0008006" key="4">
    <source>
        <dbReference type="Google" id="ProtNLM"/>
    </source>
</evidence>
<name>A0ABS1BT62_9NEIS</name>
<accession>A0ABS1BT62</accession>
<evidence type="ECO:0000313" key="3">
    <source>
        <dbReference type="Proteomes" id="UP000614058"/>
    </source>
</evidence>
<keyword evidence="3" id="KW-1185">Reference proteome</keyword>
<proteinExistence type="predicted"/>
<feature type="compositionally biased region" description="Low complexity" evidence="1">
    <location>
        <begin position="142"/>
        <end position="182"/>
    </location>
</feature>
<dbReference type="RefSeq" id="WP_200522245.1">
    <property type="nucleotide sequence ID" value="NZ_JAEHNZ010000002.1"/>
</dbReference>
<dbReference type="PROSITE" id="PS51257">
    <property type="entry name" value="PROKAR_LIPOPROTEIN"/>
    <property type="match status" value="1"/>
</dbReference>
<sequence>MNPTRLATLIACSAALCACDKIAEKLHPASEPAASQASAPAASAPKAVNVREAFISACLSTASQQAPADDATMQYCGCVYDEGAKAYGDKAQWDSALAIDKPENMPEKLQKTVASVSDSCSQKFFGVSAASAASAAIASSPAKAASPAAASQPAAASTPAHAAGASAVAASDASAPAAATGKHSGGGKRRGHHRRRR</sequence>
<protein>
    <recommendedName>
        <fullName evidence="4">Lipoprotein</fullName>
    </recommendedName>
</protein>
<evidence type="ECO:0000256" key="1">
    <source>
        <dbReference type="SAM" id="MobiDB-lite"/>
    </source>
</evidence>
<dbReference type="EMBL" id="JAEHNZ010000002">
    <property type="protein sequence ID" value="MBK0396070.1"/>
    <property type="molecule type" value="Genomic_DNA"/>
</dbReference>
<comment type="caution">
    <text evidence="2">The sequence shown here is derived from an EMBL/GenBank/DDBJ whole genome shotgun (WGS) entry which is preliminary data.</text>
</comment>
<feature type="region of interest" description="Disordered" evidence="1">
    <location>
        <begin position="142"/>
        <end position="197"/>
    </location>
</feature>
<dbReference type="Proteomes" id="UP000614058">
    <property type="component" value="Unassembled WGS sequence"/>
</dbReference>
<organism evidence="2 3">
    <name type="scientific">Kingella bonacorsii</name>
    <dbReference type="NCBI Taxonomy" id="2796361"/>
    <lineage>
        <taxon>Bacteria</taxon>
        <taxon>Pseudomonadati</taxon>
        <taxon>Pseudomonadota</taxon>
        <taxon>Betaproteobacteria</taxon>
        <taxon>Neisseriales</taxon>
        <taxon>Neisseriaceae</taxon>
        <taxon>Kingella</taxon>
    </lineage>
</organism>
<evidence type="ECO:0000313" key="2">
    <source>
        <dbReference type="EMBL" id="MBK0396070.1"/>
    </source>
</evidence>
<gene>
    <name evidence="2" type="ORF">JDW22_05635</name>
</gene>
<reference evidence="2 3" key="1">
    <citation type="journal article" date="2021" name="Pathogens">
        <title>Isolation and Characterization of Kingella bonacorsii sp. nov., A Novel Kingella Species Detected in a Stable Periodontitis Subject.</title>
        <authorList>
            <person name="Antezack A."/>
            <person name="Boxberger M."/>
            <person name="Rolland C."/>
            <person name="Monnet-Corti V."/>
            <person name="La Scola B."/>
        </authorList>
    </citation>
    <scope>NUCLEOTIDE SEQUENCE [LARGE SCALE GENOMIC DNA]</scope>
    <source>
        <strain evidence="2 3">Marseille-Q4569</strain>
    </source>
</reference>